<evidence type="ECO:0000313" key="2">
    <source>
        <dbReference type="EMBL" id="NIZ46385.1"/>
    </source>
</evidence>
<organism evidence="2 3">
    <name type="scientific">Entomospira nematocerorum</name>
    <dbReference type="NCBI Taxonomy" id="2719987"/>
    <lineage>
        <taxon>Bacteria</taxon>
        <taxon>Pseudomonadati</taxon>
        <taxon>Spirochaetota</taxon>
        <taxon>Spirochaetia</taxon>
        <taxon>Spirochaetales</taxon>
        <taxon>Spirochaetaceae</taxon>
        <taxon>Entomospira</taxon>
    </lineage>
</organism>
<protein>
    <submittedName>
        <fullName evidence="2">Uncharacterized protein</fullName>
    </submittedName>
</protein>
<dbReference type="PROSITE" id="PS51257">
    <property type="entry name" value="PROKAR_LIPOPROTEIN"/>
    <property type="match status" value="1"/>
</dbReference>
<sequence>MNKKILGMLAIIFFTAIACVQKPQSLTKEHFSSTLTDAFERQSVVPEVVNGTLRFYATDDLLIWVRNGNLVLEANATPFITAGLEYNDEIRVGDYIIMNTNTNRLSIANNLAQTMDMQFISPSEIADRLYEATQREGTPYTVSYDKTFIMIDDGILMMRWTESATHFGIHKDVLSDVGVDITSLNDFTVDGNFIVVTVR</sequence>
<comment type="caution">
    <text evidence="2">The sequence shown here is derived from an EMBL/GenBank/DDBJ whole genome shotgun (WGS) entry which is preliminary data.</text>
</comment>
<feature type="signal peptide" evidence="1">
    <location>
        <begin position="1"/>
        <end position="18"/>
    </location>
</feature>
<keyword evidence="1" id="KW-0732">Signal</keyword>
<evidence type="ECO:0000256" key="1">
    <source>
        <dbReference type="SAM" id="SignalP"/>
    </source>
</evidence>
<dbReference type="Proteomes" id="UP000752013">
    <property type="component" value="Unassembled WGS sequence"/>
</dbReference>
<keyword evidence="3" id="KW-1185">Reference proteome</keyword>
<evidence type="ECO:0000313" key="3">
    <source>
        <dbReference type="Proteomes" id="UP000752013"/>
    </source>
</evidence>
<proteinExistence type="predicted"/>
<reference evidence="2" key="1">
    <citation type="submission" date="2020-03" db="EMBL/GenBank/DDBJ databases">
        <title>Spirochaetal bacteria isolated from arthropods constitute a novel genus Entomospira genus novum within the order Spirochaetales.</title>
        <authorList>
            <person name="Grana-Miraglia L."/>
            <person name="Sikutova S."/>
            <person name="Fingerle V."/>
            <person name="Sing A."/>
            <person name="Castillo-Ramirez S."/>
            <person name="Margos G."/>
            <person name="Rudolf I."/>
        </authorList>
    </citation>
    <scope>NUCLEOTIDE SEQUENCE</scope>
    <source>
        <strain evidence="2">BR208</strain>
    </source>
</reference>
<name>A0A968GAM5_9SPIO</name>
<feature type="chain" id="PRO_5036914267" evidence="1">
    <location>
        <begin position="19"/>
        <end position="199"/>
    </location>
</feature>
<dbReference type="EMBL" id="JAATLK010000001">
    <property type="protein sequence ID" value="NIZ46385.1"/>
    <property type="molecule type" value="Genomic_DNA"/>
</dbReference>
<gene>
    <name evidence="2" type="ORF">HCT46_00385</name>
</gene>
<accession>A0A968GAM5</accession>
<dbReference type="RefSeq" id="WP_167702854.1">
    <property type="nucleotide sequence ID" value="NZ_CP118168.1"/>
</dbReference>
<dbReference type="AlphaFoldDB" id="A0A968GAM5"/>